<proteinExistence type="predicted"/>
<evidence type="ECO:0000313" key="1">
    <source>
        <dbReference type="EMBL" id="NWK57343.1"/>
    </source>
</evidence>
<evidence type="ECO:0000313" key="2">
    <source>
        <dbReference type="Proteomes" id="UP000557872"/>
    </source>
</evidence>
<name>A0A851GIK9_9BACT</name>
<reference evidence="1 2" key="1">
    <citation type="submission" date="2020-07" db="EMBL/GenBank/DDBJ databases">
        <title>Roseicoccus Jingziensis gen. nov., sp. nov., isolated from coastal seawater.</title>
        <authorList>
            <person name="Feng X."/>
        </authorList>
    </citation>
    <scope>NUCLEOTIDE SEQUENCE [LARGE SCALE GENOMIC DNA]</scope>
    <source>
        <strain evidence="1 2">N1E253</strain>
    </source>
</reference>
<dbReference type="EMBL" id="JACBAZ010000010">
    <property type="protein sequence ID" value="NWK57343.1"/>
    <property type="molecule type" value="Genomic_DNA"/>
</dbReference>
<dbReference type="AlphaFoldDB" id="A0A851GIK9"/>
<organism evidence="1 2">
    <name type="scientific">Oceaniferula marina</name>
    <dbReference type="NCBI Taxonomy" id="2748318"/>
    <lineage>
        <taxon>Bacteria</taxon>
        <taxon>Pseudomonadati</taxon>
        <taxon>Verrucomicrobiota</taxon>
        <taxon>Verrucomicrobiia</taxon>
        <taxon>Verrucomicrobiales</taxon>
        <taxon>Verrucomicrobiaceae</taxon>
        <taxon>Oceaniferula</taxon>
    </lineage>
</organism>
<dbReference type="Proteomes" id="UP000557872">
    <property type="component" value="Unassembled WGS sequence"/>
</dbReference>
<accession>A0A851GIK9</accession>
<sequence>MKKQWWDSGDLAEAVGPGVVMTAIDHVDGMHPDHDANMLEECFQDLPEMSPLTSVTMPGTSYSKLDDDSWGINLAKKPRRATATIQWTTGNAPSSGIYLSLLKDARQPDAKYALSGLRIKQGEKELPIQAASSNLAMDRLLLAFDGSGGYHHFISQQGKDMHVFMMTENPIPPKTTLTVEVDFKGKPWCQIGTRLALRELSASSRRAQKLMAETKRIYGVYKILSENKGLAASTKNYPALLVMDAQGRFIAMKDGLRKGDSVDELAAFVRTAREKRIARDRVWELARQKTGGERAQLLVQGLEAIGCQAYATKGNWRSYAPVFEEIKKMELPANHAVSTKYFYDLKLVDSEIKALLSKGNEARALAVIDFELTKSLSASMRETLLVRKYGICQKSKNENVSRLQWDVLNQLVKEFPQTRRGIGARGLLAWKAGVGPVSFTYGWQGRHLQDGETIWKIDLDTAKAFYTAEPYDIEFKLGKGAKHGLLISSVKIYDQEHLVASLEPNQSLDKDSPSYTGRVDLTSWKTKHPDAQLVVVCKVSPVGGTESSGTIKAIPCLPPPPVDNW</sequence>
<protein>
    <submittedName>
        <fullName evidence="1">Uncharacterized protein</fullName>
    </submittedName>
</protein>
<keyword evidence="2" id="KW-1185">Reference proteome</keyword>
<gene>
    <name evidence="1" type="ORF">HW115_17110</name>
</gene>
<comment type="caution">
    <text evidence="1">The sequence shown here is derived from an EMBL/GenBank/DDBJ whole genome shotgun (WGS) entry which is preliminary data.</text>
</comment>